<evidence type="ECO:0000256" key="7">
    <source>
        <dbReference type="ARBA" id="ARBA00023237"/>
    </source>
</evidence>
<feature type="chain" id="PRO_5045914103" evidence="9">
    <location>
        <begin position="22"/>
        <end position="821"/>
    </location>
</feature>
<name>A0ABS5JPI1_9BACT</name>
<feature type="domain" description="TonB-dependent receptor plug" evidence="10">
    <location>
        <begin position="84"/>
        <end position="201"/>
    </location>
</feature>
<evidence type="ECO:0000256" key="2">
    <source>
        <dbReference type="ARBA" id="ARBA00022448"/>
    </source>
</evidence>
<dbReference type="InterPro" id="IPR037066">
    <property type="entry name" value="Plug_dom_sf"/>
</dbReference>
<dbReference type="Gene3D" id="2.170.130.10">
    <property type="entry name" value="TonB-dependent receptor, plug domain"/>
    <property type="match status" value="1"/>
</dbReference>
<evidence type="ECO:0000256" key="1">
    <source>
        <dbReference type="ARBA" id="ARBA00004571"/>
    </source>
</evidence>
<dbReference type="InterPro" id="IPR036942">
    <property type="entry name" value="Beta-barrel_TonB_sf"/>
</dbReference>
<keyword evidence="5 9" id="KW-0732">Signal</keyword>
<dbReference type="PANTHER" id="PTHR30069:SF29">
    <property type="entry name" value="HEMOGLOBIN AND HEMOGLOBIN-HAPTOGLOBIN-BINDING PROTEIN 1-RELATED"/>
    <property type="match status" value="1"/>
</dbReference>
<comment type="similarity">
    <text evidence="8">Belongs to the TonB-dependent receptor family.</text>
</comment>
<evidence type="ECO:0000259" key="10">
    <source>
        <dbReference type="Pfam" id="PF07715"/>
    </source>
</evidence>
<dbReference type="Pfam" id="PF07715">
    <property type="entry name" value="Plug"/>
    <property type="match status" value="1"/>
</dbReference>
<keyword evidence="12" id="KW-1185">Reference proteome</keyword>
<keyword evidence="4 8" id="KW-0812">Transmembrane</keyword>
<dbReference type="Proteomes" id="UP000708576">
    <property type="component" value="Unassembled WGS sequence"/>
</dbReference>
<sequence length="821" mass="92502">MNLRHLLIILLAATFFSHSFAQEPTQSKTREEVLNMTMEEMSSLPLEELMELMDIVGVSSIEELYDLLLNKNVVSASKKEESVFDSPLSTTVLSHDQIIASGATCIEEALRLVPGVIVREKTNGNYDVHIRGNDNLPSKNLLLYSENMNTLVMINGRPVFNYSHGGILWETLPVSFEDIDRIEVVRGPSSALYGPNAVSGAINIITQTIDYNTPLLSGNFNGGSQNTYIGDLALRKQVSDKISLGVTGNFETRDRKTDEIFIYSRDGAQLSVDGENVDDGYFTLDEINRMRSGEQEIWPPYMVGDEVYDIYKSFPNPERSKYRYGVNGYLNIDPTSQTSINLMGGYQNSEVMTSTMGDVPTPYSTKIASTGYLDLRAKIHDFSLQANYNGGTIDYMSGNEGFELDNEQYSFLAEYNKTFSNLSVRPGVSYQSISYDDSKHISEIGKGYLNQKQTINIFAGSLRLDYMPTERLRLVAALRAEKYNNMDDVYASWQFVSSYKLNDKNLIRAVYSRANQSAFLVNTYSNYTWNIVNMEFPRIMQFDGHTDNKLKTMDMVELGFRSRPDKSILIDVEAFYNRSKDFVALAPDMTSLAVFNPLEVIAETQAPDINAIVNLSFQNMDLISNQLGASVSVDWVLSEKLMATGHFTYQKTTVDNYVPYSRNEILGYQATIAQSDPDLMAKIGQALVDYGTGVATGEIDPTQQTYAVINSVSETPEGEEDDFEHKATPSYWGSLSFSYRPWKKFEFFPQAYFYGDQSFTNQYGIIDIEKSININAKASYKATDNLTFFVNCRNLLNTEKTQFAYMDKIGGLYLAGLSFKW</sequence>
<keyword evidence="11" id="KW-0675">Receptor</keyword>
<evidence type="ECO:0000313" key="12">
    <source>
        <dbReference type="Proteomes" id="UP000708576"/>
    </source>
</evidence>
<evidence type="ECO:0000256" key="9">
    <source>
        <dbReference type="SAM" id="SignalP"/>
    </source>
</evidence>
<organism evidence="11 12">
    <name type="scientific">Carboxylicivirga linearis</name>
    <dbReference type="NCBI Taxonomy" id="1628157"/>
    <lineage>
        <taxon>Bacteria</taxon>
        <taxon>Pseudomonadati</taxon>
        <taxon>Bacteroidota</taxon>
        <taxon>Bacteroidia</taxon>
        <taxon>Marinilabiliales</taxon>
        <taxon>Marinilabiliaceae</taxon>
        <taxon>Carboxylicivirga</taxon>
    </lineage>
</organism>
<dbReference type="InterPro" id="IPR012910">
    <property type="entry name" value="Plug_dom"/>
</dbReference>
<proteinExistence type="inferred from homology"/>
<evidence type="ECO:0000313" key="11">
    <source>
        <dbReference type="EMBL" id="MBS2096805.1"/>
    </source>
</evidence>
<evidence type="ECO:0000256" key="5">
    <source>
        <dbReference type="ARBA" id="ARBA00022729"/>
    </source>
</evidence>
<dbReference type="RefSeq" id="WP_212212256.1">
    <property type="nucleotide sequence ID" value="NZ_JAGUCO010000001.1"/>
</dbReference>
<gene>
    <name evidence="11" type="ORF">KEM10_00860</name>
</gene>
<evidence type="ECO:0000256" key="8">
    <source>
        <dbReference type="PROSITE-ProRule" id="PRU01360"/>
    </source>
</evidence>
<dbReference type="Gene3D" id="2.40.170.20">
    <property type="entry name" value="TonB-dependent receptor, beta-barrel domain"/>
    <property type="match status" value="1"/>
</dbReference>
<feature type="signal peptide" evidence="9">
    <location>
        <begin position="1"/>
        <end position="21"/>
    </location>
</feature>
<comment type="caution">
    <text evidence="11">The sequence shown here is derived from an EMBL/GenBank/DDBJ whole genome shotgun (WGS) entry which is preliminary data.</text>
</comment>
<accession>A0ABS5JPI1</accession>
<keyword evidence="6 8" id="KW-0472">Membrane</keyword>
<dbReference type="EMBL" id="JAGUCO010000001">
    <property type="protein sequence ID" value="MBS2096805.1"/>
    <property type="molecule type" value="Genomic_DNA"/>
</dbReference>
<dbReference type="SUPFAM" id="SSF56935">
    <property type="entry name" value="Porins"/>
    <property type="match status" value="1"/>
</dbReference>
<reference evidence="11 12" key="1">
    <citation type="journal article" date="2015" name="Int. J. Syst. Evol. Microbiol.">
        <title>Carboxylicivirga linearis sp. nov., isolated from a sea cucumber culture pond.</title>
        <authorList>
            <person name="Wang F.Q."/>
            <person name="Zhou Y.X."/>
            <person name="Lin X.Z."/>
            <person name="Chen G.J."/>
            <person name="Du Z.J."/>
        </authorList>
    </citation>
    <scope>NUCLEOTIDE SEQUENCE [LARGE SCALE GENOMIC DNA]</scope>
    <source>
        <strain evidence="11 12">FB218</strain>
    </source>
</reference>
<dbReference type="PANTHER" id="PTHR30069">
    <property type="entry name" value="TONB-DEPENDENT OUTER MEMBRANE RECEPTOR"/>
    <property type="match status" value="1"/>
</dbReference>
<keyword evidence="7 8" id="KW-0998">Cell outer membrane</keyword>
<keyword evidence="2 8" id="KW-0813">Transport</keyword>
<evidence type="ECO:0000256" key="4">
    <source>
        <dbReference type="ARBA" id="ARBA00022692"/>
    </source>
</evidence>
<evidence type="ECO:0000256" key="3">
    <source>
        <dbReference type="ARBA" id="ARBA00022452"/>
    </source>
</evidence>
<keyword evidence="3 8" id="KW-1134">Transmembrane beta strand</keyword>
<dbReference type="PROSITE" id="PS52016">
    <property type="entry name" value="TONB_DEPENDENT_REC_3"/>
    <property type="match status" value="1"/>
</dbReference>
<protein>
    <submittedName>
        <fullName evidence="11">TonB-dependent receptor</fullName>
    </submittedName>
</protein>
<evidence type="ECO:0000256" key="6">
    <source>
        <dbReference type="ARBA" id="ARBA00023136"/>
    </source>
</evidence>
<comment type="subcellular location">
    <subcellularLocation>
        <location evidence="1 8">Cell outer membrane</location>
        <topology evidence="1 8">Multi-pass membrane protein</topology>
    </subcellularLocation>
</comment>
<dbReference type="InterPro" id="IPR039426">
    <property type="entry name" value="TonB-dep_rcpt-like"/>
</dbReference>